<dbReference type="Proteomes" id="UP001428341">
    <property type="component" value="Unassembled WGS sequence"/>
</dbReference>
<organism evidence="2 3">
    <name type="scientific">Citrus x changshan-huyou</name>
    <dbReference type="NCBI Taxonomy" id="2935761"/>
    <lineage>
        <taxon>Eukaryota</taxon>
        <taxon>Viridiplantae</taxon>
        <taxon>Streptophyta</taxon>
        <taxon>Embryophyta</taxon>
        <taxon>Tracheophyta</taxon>
        <taxon>Spermatophyta</taxon>
        <taxon>Magnoliopsida</taxon>
        <taxon>eudicotyledons</taxon>
        <taxon>Gunneridae</taxon>
        <taxon>Pentapetalae</taxon>
        <taxon>rosids</taxon>
        <taxon>malvids</taxon>
        <taxon>Sapindales</taxon>
        <taxon>Rutaceae</taxon>
        <taxon>Aurantioideae</taxon>
        <taxon>Citrus</taxon>
    </lineage>
</organism>
<evidence type="ECO:0000313" key="3">
    <source>
        <dbReference type="Proteomes" id="UP001428341"/>
    </source>
</evidence>
<gene>
    <name evidence="2" type="ORF">WN944_027192</name>
</gene>
<comment type="caution">
    <text evidence="2">The sequence shown here is derived from an EMBL/GenBank/DDBJ whole genome shotgun (WGS) entry which is preliminary data.</text>
</comment>
<proteinExistence type="predicted"/>
<evidence type="ECO:0000313" key="2">
    <source>
        <dbReference type="EMBL" id="KAK9175186.1"/>
    </source>
</evidence>
<feature type="region of interest" description="Disordered" evidence="1">
    <location>
        <begin position="114"/>
        <end position="136"/>
    </location>
</feature>
<name>A0AAP0LHI6_9ROSI</name>
<protein>
    <submittedName>
        <fullName evidence="2">Uncharacterized protein</fullName>
    </submittedName>
</protein>
<feature type="compositionally biased region" description="Basic and acidic residues" evidence="1">
    <location>
        <begin position="114"/>
        <end position="129"/>
    </location>
</feature>
<accession>A0AAP0LHI6</accession>
<reference evidence="2 3" key="1">
    <citation type="submission" date="2024-05" db="EMBL/GenBank/DDBJ databases">
        <title>Haplotype-resolved chromosome-level genome assembly of Huyou (Citrus changshanensis).</title>
        <authorList>
            <person name="Miao C."/>
            <person name="Chen W."/>
            <person name="Wu Y."/>
            <person name="Wang L."/>
            <person name="Zhao S."/>
            <person name="Grierson D."/>
            <person name="Xu C."/>
            <person name="Chen K."/>
        </authorList>
    </citation>
    <scope>NUCLEOTIDE SEQUENCE [LARGE SCALE GENOMIC DNA]</scope>
    <source>
        <strain evidence="2">01-14</strain>
        <tissue evidence="2">Leaf</tissue>
    </source>
</reference>
<feature type="region of interest" description="Disordered" evidence="1">
    <location>
        <begin position="34"/>
        <end position="56"/>
    </location>
</feature>
<evidence type="ECO:0000256" key="1">
    <source>
        <dbReference type="SAM" id="MobiDB-lite"/>
    </source>
</evidence>
<sequence length="136" mass="15093">MSLFERTGVVEFKEGRFQFTELGPTQLPKKLYARSGATSDDEFDDETAAPPTIPSIYAPPLSIQLEKMEHKLNKMKHNLAAYFESGGNKTTDFRAAAADVIQVRAAATVFKFEHGDCTTRSRRREKDGELASSSST</sequence>
<dbReference type="AlphaFoldDB" id="A0AAP0LHI6"/>
<keyword evidence="3" id="KW-1185">Reference proteome</keyword>
<dbReference type="EMBL" id="JBCGBO010000025">
    <property type="protein sequence ID" value="KAK9175186.1"/>
    <property type="molecule type" value="Genomic_DNA"/>
</dbReference>